<dbReference type="HOGENOM" id="CLU_3336590_0_0_1"/>
<dbReference type="Proteomes" id="UP000009183">
    <property type="component" value="Chromosome 2"/>
</dbReference>
<dbReference type="InParanoid" id="F6HPB5"/>
<gene>
    <name evidence="1" type="ordered locus">VIT_02s0154g00560</name>
</gene>
<dbReference type="EMBL" id="FN596001">
    <property type="protein sequence ID" value="CCB56521.1"/>
    <property type="molecule type" value="Genomic_DNA"/>
</dbReference>
<organism evidence="1 2">
    <name type="scientific">Vitis vinifera</name>
    <name type="common">Grape</name>
    <dbReference type="NCBI Taxonomy" id="29760"/>
    <lineage>
        <taxon>Eukaryota</taxon>
        <taxon>Viridiplantae</taxon>
        <taxon>Streptophyta</taxon>
        <taxon>Embryophyta</taxon>
        <taxon>Tracheophyta</taxon>
        <taxon>Spermatophyta</taxon>
        <taxon>Magnoliopsida</taxon>
        <taxon>eudicotyledons</taxon>
        <taxon>Gunneridae</taxon>
        <taxon>Pentapetalae</taxon>
        <taxon>rosids</taxon>
        <taxon>Vitales</taxon>
        <taxon>Vitaceae</taxon>
        <taxon>Viteae</taxon>
        <taxon>Vitis</taxon>
    </lineage>
</organism>
<protein>
    <submittedName>
        <fullName evidence="1">Uncharacterized protein</fullName>
    </submittedName>
</protein>
<evidence type="ECO:0000313" key="2">
    <source>
        <dbReference type="Proteomes" id="UP000009183"/>
    </source>
</evidence>
<evidence type="ECO:0000313" key="1">
    <source>
        <dbReference type="EMBL" id="CCB56521.1"/>
    </source>
</evidence>
<sequence length="38" mass="4420">MDFSRIVVHTVDKIKICKVESIRTWRTPELIVHTVGIV</sequence>
<proteinExistence type="predicted"/>
<dbReference type="AlphaFoldDB" id="F6HPB5"/>
<name>F6HPB5_VITVI</name>
<accession>F6HPB5</accession>
<keyword evidence="2" id="KW-1185">Reference proteome</keyword>
<reference evidence="2" key="1">
    <citation type="journal article" date="2007" name="Nature">
        <title>The grapevine genome sequence suggests ancestral hexaploidization in major angiosperm phyla.</title>
        <authorList>
            <consortium name="The French-Italian Public Consortium for Grapevine Genome Characterization."/>
            <person name="Jaillon O."/>
            <person name="Aury J.-M."/>
            <person name="Noel B."/>
            <person name="Policriti A."/>
            <person name="Clepet C."/>
            <person name="Casagrande A."/>
            <person name="Choisne N."/>
            <person name="Aubourg S."/>
            <person name="Vitulo N."/>
            <person name="Jubin C."/>
            <person name="Vezzi A."/>
            <person name="Legeai F."/>
            <person name="Hugueney P."/>
            <person name="Dasilva C."/>
            <person name="Horner D."/>
            <person name="Mica E."/>
            <person name="Jublot D."/>
            <person name="Poulain J."/>
            <person name="Bruyere C."/>
            <person name="Billault A."/>
            <person name="Segurens B."/>
            <person name="Gouyvenoux M."/>
            <person name="Ugarte E."/>
            <person name="Cattonaro F."/>
            <person name="Anthouard V."/>
            <person name="Vico V."/>
            <person name="Del Fabbro C."/>
            <person name="Alaux M."/>
            <person name="Di Gaspero G."/>
            <person name="Dumas V."/>
            <person name="Felice N."/>
            <person name="Paillard S."/>
            <person name="Juman I."/>
            <person name="Moroldo M."/>
            <person name="Scalabrin S."/>
            <person name="Canaguier A."/>
            <person name="Le Clainche I."/>
            <person name="Malacrida G."/>
            <person name="Durand E."/>
            <person name="Pesole G."/>
            <person name="Laucou V."/>
            <person name="Chatelet P."/>
            <person name="Merdinoglu D."/>
            <person name="Delledonne M."/>
            <person name="Pezzotti M."/>
            <person name="Lecharny A."/>
            <person name="Scarpelli C."/>
            <person name="Artiguenave F."/>
            <person name="Pe M.E."/>
            <person name="Valle G."/>
            <person name="Morgante M."/>
            <person name="Caboche M."/>
            <person name="Adam-Blondon A.-F."/>
            <person name="Weissenbach J."/>
            <person name="Quetier F."/>
            <person name="Wincker P."/>
        </authorList>
    </citation>
    <scope>NUCLEOTIDE SEQUENCE [LARGE SCALE GENOMIC DNA]</scope>
    <source>
        <strain evidence="2">cv. Pinot noir / PN40024</strain>
    </source>
</reference>
<dbReference type="PaxDb" id="29760-VIT_02s0154g00560.t01"/>